<name>A0A1G9AE14_9BACL</name>
<accession>A0A1G9AE14</accession>
<evidence type="ECO:0000313" key="3">
    <source>
        <dbReference type="Proteomes" id="UP000199050"/>
    </source>
</evidence>
<dbReference type="AlphaFoldDB" id="A0A1G9AE14"/>
<feature type="compositionally biased region" description="Polar residues" evidence="1">
    <location>
        <begin position="66"/>
        <end position="87"/>
    </location>
</feature>
<dbReference type="EMBL" id="FNDX01000036">
    <property type="protein sequence ID" value="SDK25493.1"/>
    <property type="molecule type" value="Genomic_DNA"/>
</dbReference>
<sequence length="300" mass="34663">MFQQPFSLQTGQRSSHTPSGMNILVIMPMSETGITICRDVIMMNSRIWRQKSTAVAPLSAEAENLPGSTSFKSKSYSQRLTDSSTIATGKRLKPSIVRSSRTGKQYKHTSGNTHRTGKRLKRSTSTSCKPGKHRKRSPQTLLRTPKRLNRPAGRSQSAKSYIYRDPRYGFTLKLPRSWKIYTTVERSNRLEDAEYGLFFRFKYKGKLYDDVLSLFVFKMTLKQWHDEGYDDSPYSFLAARGGRIYAYTVPEELPDEFLNKSGDDYDYKKYGREIRLLKRMVNDEVPQIVKTFNLKRQSGR</sequence>
<dbReference type="Proteomes" id="UP000199050">
    <property type="component" value="Unassembled WGS sequence"/>
</dbReference>
<evidence type="ECO:0000256" key="1">
    <source>
        <dbReference type="SAM" id="MobiDB-lite"/>
    </source>
</evidence>
<evidence type="ECO:0000313" key="2">
    <source>
        <dbReference type="EMBL" id="SDK25493.1"/>
    </source>
</evidence>
<dbReference type="RefSeq" id="WP_090717659.1">
    <property type="nucleotide sequence ID" value="NZ_FNDX01000036.1"/>
</dbReference>
<protein>
    <submittedName>
        <fullName evidence="2">Uncharacterized protein</fullName>
    </submittedName>
</protein>
<dbReference type="OrthoDB" id="2624068at2"/>
<gene>
    <name evidence="2" type="ORF">SAMN05216192_13627</name>
</gene>
<feature type="region of interest" description="Disordered" evidence="1">
    <location>
        <begin position="59"/>
        <end position="157"/>
    </location>
</feature>
<proteinExistence type="predicted"/>
<keyword evidence="3" id="KW-1185">Reference proteome</keyword>
<organism evidence="2 3">
    <name type="scientific">Paenibacillus typhae</name>
    <dbReference type="NCBI Taxonomy" id="1174501"/>
    <lineage>
        <taxon>Bacteria</taxon>
        <taxon>Bacillati</taxon>
        <taxon>Bacillota</taxon>
        <taxon>Bacilli</taxon>
        <taxon>Bacillales</taxon>
        <taxon>Paenibacillaceae</taxon>
        <taxon>Paenibacillus</taxon>
    </lineage>
</organism>
<feature type="compositionally biased region" description="Polar residues" evidence="1">
    <location>
        <begin position="97"/>
        <end position="114"/>
    </location>
</feature>
<reference evidence="3" key="1">
    <citation type="submission" date="2016-10" db="EMBL/GenBank/DDBJ databases">
        <authorList>
            <person name="Varghese N."/>
            <person name="Submissions S."/>
        </authorList>
    </citation>
    <scope>NUCLEOTIDE SEQUENCE [LARGE SCALE GENOMIC DNA]</scope>
    <source>
        <strain evidence="3">CGMCC 1.11012</strain>
    </source>
</reference>